<dbReference type="GeneID" id="54283438"/>
<feature type="compositionally biased region" description="Basic residues" evidence="1">
    <location>
        <begin position="138"/>
        <end position="147"/>
    </location>
</feature>
<evidence type="ECO:0000313" key="2">
    <source>
        <dbReference type="EMBL" id="KAF2013529.1"/>
    </source>
</evidence>
<protein>
    <submittedName>
        <fullName evidence="2">Uncharacterized protein</fullName>
    </submittedName>
</protein>
<accession>A0A6A5XL06</accession>
<reference evidence="2" key="1">
    <citation type="journal article" date="2020" name="Stud. Mycol.">
        <title>101 Dothideomycetes genomes: a test case for predicting lifestyles and emergence of pathogens.</title>
        <authorList>
            <person name="Haridas S."/>
            <person name="Albert R."/>
            <person name="Binder M."/>
            <person name="Bloem J."/>
            <person name="Labutti K."/>
            <person name="Salamov A."/>
            <person name="Andreopoulos B."/>
            <person name="Baker S."/>
            <person name="Barry K."/>
            <person name="Bills G."/>
            <person name="Bluhm B."/>
            <person name="Cannon C."/>
            <person name="Castanera R."/>
            <person name="Culley D."/>
            <person name="Daum C."/>
            <person name="Ezra D."/>
            <person name="Gonzalez J."/>
            <person name="Henrissat B."/>
            <person name="Kuo A."/>
            <person name="Liang C."/>
            <person name="Lipzen A."/>
            <person name="Lutzoni F."/>
            <person name="Magnuson J."/>
            <person name="Mondo S."/>
            <person name="Nolan M."/>
            <person name="Ohm R."/>
            <person name="Pangilinan J."/>
            <person name="Park H.-J."/>
            <person name="Ramirez L."/>
            <person name="Alfaro M."/>
            <person name="Sun H."/>
            <person name="Tritt A."/>
            <person name="Yoshinaga Y."/>
            <person name="Zwiers L.-H."/>
            <person name="Turgeon B."/>
            <person name="Goodwin S."/>
            <person name="Spatafora J."/>
            <person name="Crous P."/>
            <person name="Grigoriev I."/>
        </authorList>
    </citation>
    <scope>NUCLEOTIDE SEQUENCE</scope>
    <source>
        <strain evidence="2">CBS 175.79</strain>
    </source>
</reference>
<feature type="compositionally biased region" description="Low complexity" evidence="1">
    <location>
        <begin position="79"/>
        <end position="96"/>
    </location>
</feature>
<feature type="compositionally biased region" description="Basic and acidic residues" evidence="1">
    <location>
        <begin position="148"/>
        <end position="176"/>
    </location>
</feature>
<sequence length="195" mass="20474">MSDKGSNTAAEGAKPVSGLFTERELELLSFAMQCLKSGPPEVDYKKLAQMAGMTNDRSASNAWGKIKVKLMSGGTPGSAPATPKRGGAKKPAATPKGKTENGDNEAETNGGDGSPAPKKTPRKRAAKKQEVDGEPSSPKKKGGRGAKVKQESQEEATEKTEAKVKAEEQSDEHESGPETQDTTNGDDESNTEEVV</sequence>
<dbReference type="Proteomes" id="UP000799778">
    <property type="component" value="Unassembled WGS sequence"/>
</dbReference>
<dbReference type="OrthoDB" id="5403747at2759"/>
<organism evidence="2 3">
    <name type="scientific">Aaosphaeria arxii CBS 175.79</name>
    <dbReference type="NCBI Taxonomy" id="1450172"/>
    <lineage>
        <taxon>Eukaryota</taxon>
        <taxon>Fungi</taxon>
        <taxon>Dikarya</taxon>
        <taxon>Ascomycota</taxon>
        <taxon>Pezizomycotina</taxon>
        <taxon>Dothideomycetes</taxon>
        <taxon>Pleosporomycetidae</taxon>
        <taxon>Pleosporales</taxon>
        <taxon>Pleosporales incertae sedis</taxon>
        <taxon>Aaosphaeria</taxon>
    </lineage>
</organism>
<evidence type="ECO:0000256" key="1">
    <source>
        <dbReference type="SAM" id="MobiDB-lite"/>
    </source>
</evidence>
<gene>
    <name evidence="2" type="ORF">BU24DRAFT_411260</name>
</gene>
<name>A0A6A5XL06_9PLEO</name>
<dbReference type="EMBL" id="ML978071">
    <property type="protein sequence ID" value="KAF2013529.1"/>
    <property type="molecule type" value="Genomic_DNA"/>
</dbReference>
<feature type="compositionally biased region" description="Acidic residues" evidence="1">
    <location>
        <begin position="184"/>
        <end position="195"/>
    </location>
</feature>
<dbReference type="AlphaFoldDB" id="A0A6A5XL06"/>
<feature type="region of interest" description="Disordered" evidence="1">
    <location>
        <begin position="70"/>
        <end position="195"/>
    </location>
</feature>
<keyword evidence="3" id="KW-1185">Reference proteome</keyword>
<proteinExistence type="predicted"/>
<dbReference type="RefSeq" id="XP_033381868.1">
    <property type="nucleotide sequence ID" value="XM_033526041.1"/>
</dbReference>
<evidence type="ECO:0000313" key="3">
    <source>
        <dbReference type="Proteomes" id="UP000799778"/>
    </source>
</evidence>